<gene>
    <name evidence="7" type="ORF">F444_19529</name>
</gene>
<comment type="function">
    <text evidence="5">Effector that suppresses plant defense responses during pathogen infection.</text>
</comment>
<dbReference type="Proteomes" id="UP000028582">
    <property type="component" value="Unassembled WGS sequence"/>
</dbReference>
<accession>A0A080Z7G4</accession>
<evidence type="ECO:0000256" key="6">
    <source>
        <dbReference type="SAM" id="MobiDB-lite"/>
    </source>
</evidence>
<proteinExistence type="inferred from homology"/>
<keyword evidence="4 5" id="KW-0732">Signal</keyword>
<comment type="subcellular location">
    <subcellularLocation>
        <location evidence="1 5">Secreted</location>
    </subcellularLocation>
</comment>
<comment type="domain">
    <text evidence="5">The RxLR-dEER motif acts to carry the protein into the host cell cytoplasm through binding to cell surface phosphatidylinositol-3-phosphate.</text>
</comment>
<comment type="similarity">
    <text evidence="2 5">Belongs to the RxLR effector family.</text>
</comment>
<evidence type="ECO:0000313" key="7">
    <source>
        <dbReference type="EMBL" id="ETO62575.1"/>
    </source>
</evidence>
<reference evidence="7 8" key="1">
    <citation type="submission" date="2013-11" db="EMBL/GenBank/DDBJ databases">
        <title>The Genome Sequence of Phytophthora parasitica P1976.</title>
        <authorList>
            <consortium name="The Broad Institute Genomics Platform"/>
            <person name="Russ C."/>
            <person name="Tyler B."/>
            <person name="Panabieres F."/>
            <person name="Shan W."/>
            <person name="Tripathy S."/>
            <person name="Grunwald N."/>
            <person name="Machado M."/>
            <person name="Johnson C.S."/>
            <person name="Walker B."/>
            <person name="Young S."/>
            <person name="Zeng Q."/>
            <person name="Gargeya S."/>
            <person name="Fitzgerald M."/>
            <person name="Haas B."/>
            <person name="Abouelleil A."/>
            <person name="Allen A.W."/>
            <person name="Alvarado L."/>
            <person name="Arachchi H.M."/>
            <person name="Berlin A.M."/>
            <person name="Chapman S.B."/>
            <person name="Gainer-Dewar J."/>
            <person name="Goldberg J."/>
            <person name="Griggs A."/>
            <person name="Gujja S."/>
            <person name="Hansen M."/>
            <person name="Howarth C."/>
            <person name="Imamovic A."/>
            <person name="Ireland A."/>
            <person name="Larimer J."/>
            <person name="McCowan C."/>
            <person name="Murphy C."/>
            <person name="Pearson M."/>
            <person name="Poon T.W."/>
            <person name="Priest M."/>
            <person name="Roberts A."/>
            <person name="Saif S."/>
            <person name="Shea T."/>
            <person name="Sisk P."/>
            <person name="Sykes S."/>
            <person name="Wortman J."/>
            <person name="Nusbaum C."/>
            <person name="Birren B."/>
        </authorList>
    </citation>
    <scope>NUCLEOTIDE SEQUENCE [LARGE SCALE GENOMIC DNA]</scope>
    <source>
        <strain evidence="7 8">P1976</strain>
    </source>
</reference>
<evidence type="ECO:0000256" key="2">
    <source>
        <dbReference type="ARBA" id="ARBA00010400"/>
    </source>
</evidence>
<feature type="region of interest" description="Disordered" evidence="6">
    <location>
        <begin position="41"/>
        <end position="60"/>
    </location>
</feature>
<comment type="caution">
    <text evidence="7">The sequence shown here is derived from an EMBL/GenBank/DDBJ whole genome shotgun (WGS) entry which is preliminary data.</text>
</comment>
<name>A0A080Z7G4_PHYNI</name>
<evidence type="ECO:0000256" key="5">
    <source>
        <dbReference type="RuleBase" id="RU367124"/>
    </source>
</evidence>
<dbReference type="InterPro" id="IPR031825">
    <property type="entry name" value="RXLR"/>
</dbReference>
<evidence type="ECO:0000256" key="1">
    <source>
        <dbReference type="ARBA" id="ARBA00004613"/>
    </source>
</evidence>
<feature type="signal peptide" evidence="5">
    <location>
        <begin position="1"/>
        <end position="23"/>
    </location>
</feature>
<evidence type="ECO:0000313" key="8">
    <source>
        <dbReference type="Proteomes" id="UP000028582"/>
    </source>
</evidence>
<feature type="chain" id="PRO_5001752876" description="RxLR effector protein" evidence="5">
    <location>
        <begin position="24"/>
        <end position="176"/>
    </location>
</feature>
<keyword evidence="3 5" id="KW-0964">Secreted</keyword>
<dbReference type="Pfam" id="PF16810">
    <property type="entry name" value="RXLR"/>
    <property type="match status" value="1"/>
</dbReference>
<evidence type="ECO:0000256" key="4">
    <source>
        <dbReference type="ARBA" id="ARBA00022729"/>
    </source>
</evidence>
<sequence length="176" mass="19914">MWVYHLLLVLLVVACSSFANISAAQDLNPSVYSPNSALSNAGGSNRVLRTRAKDSEEGEERVSPLAALEGWNSKMLAMSFEEANALFNTGKIHLPQGVTAEQARDWLWSKNIDLFIGLENKGKTLKSMREELKIDEKIRTMSPKALKADPDYMLYTAFETYWRFTRKNQASVFKFQ</sequence>
<organism evidence="7 8">
    <name type="scientific">Phytophthora nicotianae P1976</name>
    <dbReference type="NCBI Taxonomy" id="1317066"/>
    <lineage>
        <taxon>Eukaryota</taxon>
        <taxon>Sar</taxon>
        <taxon>Stramenopiles</taxon>
        <taxon>Oomycota</taxon>
        <taxon>Peronosporomycetes</taxon>
        <taxon>Peronosporales</taxon>
        <taxon>Peronosporaceae</taxon>
        <taxon>Phytophthora</taxon>
    </lineage>
</organism>
<dbReference type="AlphaFoldDB" id="A0A080Z7G4"/>
<protein>
    <recommendedName>
        <fullName evidence="5">RxLR effector protein</fullName>
    </recommendedName>
</protein>
<dbReference type="EMBL" id="ANJA01003568">
    <property type="protein sequence ID" value="ETO62575.1"/>
    <property type="molecule type" value="Genomic_DNA"/>
</dbReference>
<evidence type="ECO:0000256" key="3">
    <source>
        <dbReference type="ARBA" id="ARBA00022525"/>
    </source>
</evidence>